<dbReference type="PANTHER" id="PTHR17408:SF0">
    <property type="entry name" value="HISTONE RNA HAIRPIN-BINDING PROTEIN"/>
    <property type="match status" value="1"/>
</dbReference>
<organism evidence="5 6">
    <name type="scientific">Polarella glacialis</name>
    <name type="common">Dinoflagellate</name>
    <dbReference type="NCBI Taxonomy" id="89957"/>
    <lineage>
        <taxon>Eukaryota</taxon>
        <taxon>Sar</taxon>
        <taxon>Alveolata</taxon>
        <taxon>Dinophyceae</taxon>
        <taxon>Suessiales</taxon>
        <taxon>Suessiaceae</taxon>
        <taxon>Polarella</taxon>
    </lineage>
</organism>
<dbReference type="InterPro" id="IPR029344">
    <property type="entry name" value="SLBP_RNA_bind"/>
</dbReference>
<feature type="compositionally biased region" description="Basic and acidic residues" evidence="3">
    <location>
        <begin position="29"/>
        <end position="41"/>
    </location>
</feature>
<sequence>MTAMPMASHLAGGGSACSNSASGSGRAQVTDRRAAARQRQVDIGKARPEYVRYLQCIPKDQRTPTRPRTPDPRACVSKRQFDRQLSEWRRQLHEYDDPDAPAEDSPVLCLA</sequence>
<keyword evidence="6" id="KW-1185">Reference proteome</keyword>
<dbReference type="EMBL" id="CAJNNV010029869">
    <property type="protein sequence ID" value="CAE8630408.1"/>
    <property type="molecule type" value="Genomic_DNA"/>
</dbReference>
<feature type="compositionally biased region" description="Low complexity" evidence="3">
    <location>
        <begin position="16"/>
        <end position="28"/>
    </location>
</feature>
<dbReference type="GO" id="GO:0071204">
    <property type="term" value="C:histone pre-mRNA 3'end processing complex"/>
    <property type="evidence" value="ECO:0007669"/>
    <property type="project" value="TreeGrafter"/>
</dbReference>
<dbReference type="PANTHER" id="PTHR17408">
    <property type="entry name" value="HISTONE RNA HAIRPIN-BINDING PROTEIN"/>
    <property type="match status" value="1"/>
</dbReference>
<comment type="similarity">
    <text evidence="1">Belongs to the SLBP family.</text>
</comment>
<feature type="compositionally biased region" description="Basic and acidic residues" evidence="3">
    <location>
        <begin position="59"/>
        <end position="71"/>
    </location>
</feature>
<keyword evidence="2" id="KW-0694">RNA-binding</keyword>
<dbReference type="GO" id="GO:0006398">
    <property type="term" value="P:mRNA 3'-end processing by stem-loop binding and cleavage"/>
    <property type="evidence" value="ECO:0007669"/>
    <property type="project" value="TreeGrafter"/>
</dbReference>
<feature type="non-terminal residue" evidence="5">
    <location>
        <position position="1"/>
    </location>
</feature>
<dbReference type="InterPro" id="IPR038294">
    <property type="entry name" value="SLBP_RNA_bind_sf"/>
</dbReference>
<dbReference type="AlphaFoldDB" id="A0A813GYN7"/>
<dbReference type="OrthoDB" id="5585087at2759"/>
<dbReference type="Proteomes" id="UP000654075">
    <property type="component" value="Unassembled WGS sequence"/>
</dbReference>
<dbReference type="Gene3D" id="1.10.8.1120">
    <property type="entry name" value="Histone RNA hairpin-binding protein RNA-binding domain"/>
    <property type="match status" value="1"/>
</dbReference>
<dbReference type="OMA" id="PEHEPSC"/>
<evidence type="ECO:0000256" key="3">
    <source>
        <dbReference type="SAM" id="MobiDB-lite"/>
    </source>
</evidence>
<feature type="compositionally biased region" description="Basic and acidic residues" evidence="3">
    <location>
        <begin position="79"/>
        <end position="95"/>
    </location>
</feature>
<accession>A0A813GYN7</accession>
<dbReference type="GO" id="GO:0071207">
    <property type="term" value="F:histone pre-mRNA stem-loop binding"/>
    <property type="evidence" value="ECO:0007669"/>
    <property type="project" value="TreeGrafter"/>
</dbReference>
<feature type="region of interest" description="Disordered" evidence="3">
    <location>
        <begin position="1"/>
        <end position="41"/>
    </location>
</feature>
<feature type="domain" description="Histone RNA hairpin-binding protein RNA-binding" evidence="4">
    <location>
        <begin position="31"/>
        <end position="97"/>
    </location>
</feature>
<evidence type="ECO:0000259" key="4">
    <source>
        <dbReference type="Pfam" id="PF15247"/>
    </source>
</evidence>
<evidence type="ECO:0000313" key="5">
    <source>
        <dbReference type="EMBL" id="CAE8630408.1"/>
    </source>
</evidence>
<dbReference type="GO" id="GO:0003729">
    <property type="term" value="F:mRNA binding"/>
    <property type="evidence" value="ECO:0007669"/>
    <property type="project" value="InterPro"/>
</dbReference>
<name>A0A813GYN7_POLGL</name>
<dbReference type="GO" id="GO:0005737">
    <property type="term" value="C:cytoplasm"/>
    <property type="evidence" value="ECO:0007669"/>
    <property type="project" value="TreeGrafter"/>
</dbReference>
<protein>
    <recommendedName>
        <fullName evidence="4">Histone RNA hairpin-binding protein RNA-binding domain-containing protein</fullName>
    </recommendedName>
</protein>
<gene>
    <name evidence="5" type="ORF">PGLA1383_LOCUS46749</name>
</gene>
<comment type="caution">
    <text evidence="5">The sequence shown here is derived from an EMBL/GenBank/DDBJ whole genome shotgun (WGS) entry which is preliminary data.</text>
</comment>
<evidence type="ECO:0000313" key="6">
    <source>
        <dbReference type="Proteomes" id="UP000654075"/>
    </source>
</evidence>
<reference evidence="5" key="1">
    <citation type="submission" date="2021-02" db="EMBL/GenBank/DDBJ databases">
        <authorList>
            <person name="Dougan E. K."/>
            <person name="Rhodes N."/>
            <person name="Thang M."/>
            <person name="Chan C."/>
        </authorList>
    </citation>
    <scope>NUCLEOTIDE SEQUENCE</scope>
</reference>
<evidence type="ECO:0000256" key="1">
    <source>
        <dbReference type="ARBA" id="ARBA00006151"/>
    </source>
</evidence>
<dbReference type="GO" id="GO:0051028">
    <property type="term" value="P:mRNA transport"/>
    <property type="evidence" value="ECO:0007669"/>
    <property type="project" value="TreeGrafter"/>
</dbReference>
<feature type="region of interest" description="Disordered" evidence="3">
    <location>
        <begin position="57"/>
        <end position="111"/>
    </location>
</feature>
<proteinExistence type="inferred from homology"/>
<dbReference type="InterPro" id="IPR026502">
    <property type="entry name" value="SLBP1/SLBP2"/>
</dbReference>
<evidence type="ECO:0000256" key="2">
    <source>
        <dbReference type="ARBA" id="ARBA00022884"/>
    </source>
</evidence>
<dbReference type="Pfam" id="PF15247">
    <property type="entry name" value="SLBP_RNA_bind"/>
    <property type="match status" value="1"/>
</dbReference>